<accession>A0A328D539</accession>
<keyword evidence="6" id="KW-0833">Ubl conjugation pathway</keyword>
<proteinExistence type="predicted"/>
<feature type="compositionally biased region" description="Low complexity" evidence="9">
    <location>
        <begin position="315"/>
        <end position="325"/>
    </location>
</feature>
<evidence type="ECO:0000256" key="7">
    <source>
        <dbReference type="ARBA" id="ARBA00022833"/>
    </source>
</evidence>
<dbReference type="Gene3D" id="3.30.40.10">
    <property type="entry name" value="Zinc/RING finger domain, C3HC4 (zinc finger)"/>
    <property type="match status" value="1"/>
</dbReference>
<evidence type="ECO:0000313" key="11">
    <source>
        <dbReference type="EMBL" id="RAL39568.1"/>
    </source>
</evidence>
<dbReference type="InterPro" id="IPR013083">
    <property type="entry name" value="Znf_RING/FYVE/PHD"/>
</dbReference>
<dbReference type="SUPFAM" id="SSF57850">
    <property type="entry name" value="RING/U-box"/>
    <property type="match status" value="1"/>
</dbReference>
<evidence type="ECO:0000256" key="9">
    <source>
        <dbReference type="SAM" id="MobiDB-lite"/>
    </source>
</evidence>
<keyword evidence="7" id="KW-0862">Zinc</keyword>
<evidence type="ECO:0000259" key="10">
    <source>
        <dbReference type="PROSITE" id="PS50089"/>
    </source>
</evidence>
<protein>
    <recommendedName>
        <fullName evidence="2">RING-type E3 ubiquitin transferase</fullName>
        <ecNumber evidence="2">2.3.2.27</ecNumber>
    </recommendedName>
</protein>
<keyword evidence="5 8" id="KW-0863">Zinc-finger</keyword>
<dbReference type="EMBL" id="NQVE01000200">
    <property type="protein sequence ID" value="RAL39568.1"/>
    <property type="molecule type" value="Genomic_DNA"/>
</dbReference>
<dbReference type="InterPro" id="IPR001841">
    <property type="entry name" value="Znf_RING"/>
</dbReference>
<dbReference type="GO" id="GO:0008270">
    <property type="term" value="F:zinc ion binding"/>
    <property type="evidence" value="ECO:0007669"/>
    <property type="project" value="UniProtKB-KW"/>
</dbReference>
<dbReference type="GO" id="GO:0061630">
    <property type="term" value="F:ubiquitin protein ligase activity"/>
    <property type="evidence" value="ECO:0007669"/>
    <property type="project" value="UniProtKB-EC"/>
</dbReference>
<evidence type="ECO:0000256" key="4">
    <source>
        <dbReference type="ARBA" id="ARBA00022723"/>
    </source>
</evidence>
<keyword evidence="12" id="KW-1185">Reference proteome</keyword>
<evidence type="ECO:0000256" key="1">
    <source>
        <dbReference type="ARBA" id="ARBA00000900"/>
    </source>
</evidence>
<evidence type="ECO:0000256" key="5">
    <source>
        <dbReference type="ARBA" id="ARBA00022771"/>
    </source>
</evidence>
<name>A0A328D539_9ASTE</name>
<dbReference type="PANTHER" id="PTHR15710">
    <property type="entry name" value="E3 UBIQUITIN-PROTEIN LIGASE PRAJA"/>
    <property type="match status" value="1"/>
</dbReference>
<keyword evidence="4" id="KW-0479">Metal-binding</keyword>
<dbReference type="AlphaFoldDB" id="A0A328D539"/>
<dbReference type="Proteomes" id="UP000249390">
    <property type="component" value="Unassembled WGS sequence"/>
</dbReference>
<dbReference type="PANTHER" id="PTHR15710:SF116">
    <property type="entry name" value="RING_U-BOX SUPERFAMILY PROTEIN"/>
    <property type="match status" value="1"/>
</dbReference>
<evidence type="ECO:0000256" key="8">
    <source>
        <dbReference type="PROSITE-ProRule" id="PRU00175"/>
    </source>
</evidence>
<dbReference type="FunFam" id="3.30.40.10:FF:000022">
    <property type="entry name" value="E3 ubiquitin-protein ligase RING1-like"/>
    <property type="match status" value="1"/>
</dbReference>
<feature type="region of interest" description="Disordered" evidence="9">
    <location>
        <begin position="306"/>
        <end position="325"/>
    </location>
</feature>
<comment type="caution">
    <text evidence="11">The sequence shown here is derived from an EMBL/GenBank/DDBJ whole genome shotgun (WGS) entry which is preliminary data.</text>
</comment>
<organism evidence="11 12">
    <name type="scientific">Cuscuta australis</name>
    <dbReference type="NCBI Taxonomy" id="267555"/>
    <lineage>
        <taxon>Eukaryota</taxon>
        <taxon>Viridiplantae</taxon>
        <taxon>Streptophyta</taxon>
        <taxon>Embryophyta</taxon>
        <taxon>Tracheophyta</taxon>
        <taxon>Spermatophyta</taxon>
        <taxon>Magnoliopsida</taxon>
        <taxon>eudicotyledons</taxon>
        <taxon>Gunneridae</taxon>
        <taxon>Pentapetalae</taxon>
        <taxon>asterids</taxon>
        <taxon>lamiids</taxon>
        <taxon>Solanales</taxon>
        <taxon>Convolvulaceae</taxon>
        <taxon>Cuscuteae</taxon>
        <taxon>Cuscuta</taxon>
        <taxon>Cuscuta subgen. Grammica</taxon>
        <taxon>Cuscuta sect. Cleistogrammica</taxon>
    </lineage>
</organism>
<evidence type="ECO:0000256" key="2">
    <source>
        <dbReference type="ARBA" id="ARBA00012483"/>
    </source>
</evidence>
<dbReference type="SMART" id="SM00184">
    <property type="entry name" value="RING"/>
    <property type="match status" value="1"/>
</dbReference>
<feature type="region of interest" description="Disordered" evidence="9">
    <location>
        <begin position="222"/>
        <end position="241"/>
    </location>
</feature>
<dbReference type="Pfam" id="PF13639">
    <property type="entry name" value="zf-RING_2"/>
    <property type="match status" value="1"/>
</dbReference>
<dbReference type="GO" id="GO:0016567">
    <property type="term" value="P:protein ubiquitination"/>
    <property type="evidence" value="ECO:0007669"/>
    <property type="project" value="TreeGrafter"/>
</dbReference>
<evidence type="ECO:0000313" key="12">
    <source>
        <dbReference type="Proteomes" id="UP000249390"/>
    </source>
</evidence>
<feature type="domain" description="RING-type" evidence="10">
    <location>
        <begin position="174"/>
        <end position="215"/>
    </location>
</feature>
<comment type="catalytic activity">
    <reaction evidence="1">
        <text>S-ubiquitinyl-[E2 ubiquitin-conjugating enzyme]-L-cysteine + [acceptor protein]-L-lysine = [E2 ubiquitin-conjugating enzyme]-L-cysteine + N(6)-ubiquitinyl-[acceptor protein]-L-lysine.</text>
        <dbReference type="EC" id="2.3.2.27"/>
    </reaction>
</comment>
<dbReference type="PROSITE" id="PS50089">
    <property type="entry name" value="ZF_RING_2"/>
    <property type="match status" value="1"/>
</dbReference>
<evidence type="ECO:0000256" key="3">
    <source>
        <dbReference type="ARBA" id="ARBA00022679"/>
    </source>
</evidence>
<reference evidence="11 12" key="1">
    <citation type="submission" date="2018-06" db="EMBL/GenBank/DDBJ databases">
        <title>The Genome of Cuscuta australis (Dodder) Provides Insight into the Evolution of Plant Parasitism.</title>
        <authorList>
            <person name="Liu H."/>
        </authorList>
    </citation>
    <scope>NUCLEOTIDE SEQUENCE [LARGE SCALE GENOMIC DNA]</scope>
    <source>
        <strain evidence="12">cv. Yunnan</strain>
        <tissue evidence="11">Vines</tissue>
    </source>
</reference>
<gene>
    <name evidence="11" type="ORF">DM860_003101</name>
</gene>
<dbReference type="GO" id="GO:0005737">
    <property type="term" value="C:cytoplasm"/>
    <property type="evidence" value="ECO:0007669"/>
    <property type="project" value="TreeGrafter"/>
</dbReference>
<sequence>MPANWFPRLGILSNGVRRRTRSFHYYWCRRCLRSIRTVSANPVGLLCPRCFTQIGYEPGAYPRGREEEEEGGGARGLLDAFTILLDPPPWDHQYTRWRQVIAQFIGPDEPPPRPVSPDLNALYYLPQNRILEQQYEEPVIEEESAGPPPATPAAIESLPEVEIGAAHLANNPACPVCKEEFEVGEKARELPCKHFYHSPCIVPWLQIKNTCPVCRSPLPNSSPHILQPDNYRTNREDEDGDDDLFEDPETNPLVRGWSWVISSWPFRLLSNCIEHLTIPPENIVPSSQSRGEINVAANLIKTSQFEKRDIGSGSGSQIDSQAEQR</sequence>
<keyword evidence="3" id="KW-0808">Transferase</keyword>
<dbReference type="CDD" id="cd16667">
    <property type="entry name" value="RING-H2_RNF126-like"/>
    <property type="match status" value="1"/>
</dbReference>
<evidence type="ECO:0000256" key="6">
    <source>
        <dbReference type="ARBA" id="ARBA00022786"/>
    </source>
</evidence>
<dbReference type="EC" id="2.3.2.27" evidence="2"/>